<dbReference type="Pfam" id="PF08241">
    <property type="entry name" value="Methyltransf_11"/>
    <property type="match status" value="1"/>
</dbReference>
<dbReference type="GO" id="GO:0008757">
    <property type="term" value="F:S-adenosylmethionine-dependent methyltransferase activity"/>
    <property type="evidence" value="ECO:0007669"/>
    <property type="project" value="InterPro"/>
</dbReference>
<evidence type="ECO:0000259" key="4">
    <source>
        <dbReference type="Pfam" id="PF08241"/>
    </source>
</evidence>
<name>A6W5F7_KINRD</name>
<sequence length="255" mass="26956">MTNRGATAPRAADRRLCGVSRFENVTTLAGAVEGAVVLDLACGSGRTTRALLERGPRLVHAVDVGSTLDDDLLLDPRVRAHITGLEDLPLATGSVDAAVSLNAVEHLADVGAHLAEVHRVLRPGGTAVLAHSDWDTALFTSDDDALTRELLDRFVAHVPGGGTRGDGFAGRKLLRHAARSPFAVESVHSWADPHRRFDEDSVAWKVATGILAATGDDPALTARAAGWVEGLRAAARAGHFLFTVTDVAVVLRKHE</sequence>
<dbReference type="KEGG" id="kra:Krad_0557"/>
<evidence type="ECO:0000256" key="2">
    <source>
        <dbReference type="ARBA" id="ARBA00022679"/>
    </source>
</evidence>
<dbReference type="AlphaFoldDB" id="A6W5F7"/>
<keyword evidence="6" id="KW-1185">Reference proteome</keyword>
<evidence type="ECO:0000256" key="3">
    <source>
        <dbReference type="ARBA" id="ARBA00022691"/>
    </source>
</evidence>
<dbReference type="EMBL" id="CP000750">
    <property type="protein sequence ID" value="ABS02046.1"/>
    <property type="molecule type" value="Genomic_DNA"/>
</dbReference>
<dbReference type="InterPro" id="IPR029063">
    <property type="entry name" value="SAM-dependent_MTases_sf"/>
</dbReference>
<dbReference type="eggNOG" id="COG2226">
    <property type="taxonomic scope" value="Bacteria"/>
</dbReference>
<reference evidence="6" key="1">
    <citation type="journal article" date="2008" name="PLoS ONE">
        <title>Survival in nuclear waste, extreme resistance, and potential applications gleaned from the genome sequence of Kineococcus radiotolerans SRS30216.</title>
        <authorList>
            <person name="Bagwell C.E."/>
            <person name="Bhat S."/>
            <person name="Hawkins G.M."/>
            <person name="Smith B.W."/>
            <person name="Biswas T."/>
            <person name="Hoover T.R."/>
            <person name="Saunders E."/>
            <person name="Han C.S."/>
            <person name="Tsodikov O.V."/>
            <person name="Shimkets L.J."/>
        </authorList>
    </citation>
    <scope>NUCLEOTIDE SEQUENCE [LARGE SCALE GENOMIC DNA]</scope>
    <source>
        <strain evidence="6">ATCC BAA-149 / DSM 14245 / SRS30216</strain>
    </source>
</reference>
<dbReference type="Proteomes" id="UP000001116">
    <property type="component" value="Chromosome"/>
</dbReference>
<dbReference type="PANTHER" id="PTHR43464:SF19">
    <property type="entry name" value="UBIQUINONE BIOSYNTHESIS O-METHYLTRANSFERASE, MITOCHONDRIAL"/>
    <property type="match status" value="1"/>
</dbReference>
<dbReference type="Gene3D" id="3.40.50.150">
    <property type="entry name" value="Vaccinia Virus protein VP39"/>
    <property type="match status" value="1"/>
</dbReference>
<dbReference type="SUPFAM" id="SSF53335">
    <property type="entry name" value="S-adenosyl-L-methionine-dependent methyltransferases"/>
    <property type="match status" value="1"/>
</dbReference>
<dbReference type="CDD" id="cd02440">
    <property type="entry name" value="AdoMet_MTases"/>
    <property type="match status" value="1"/>
</dbReference>
<dbReference type="STRING" id="266940.Krad_0557"/>
<protein>
    <submittedName>
        <fullName evidence="5">Methyltransferase type 11</fullName>
    </submittedName>
</protein>
<evidence type="ECO:0000256" key="1">
    <source>
        <dbReference type="ARBA" id="ARBA00022603"/>
    </source>
</evidence>
<evidence type="ECO:0000313" key="6">
    <source>
        <dbReference type="Proteomes" id="UP000001116"/>
    </source>
</evidence>
<dbReference type="InterPro" id="IPR013216">
    <property type="entry name" value="Methyltransf_11"/>
</dbReference>
<keyword evidence="2" id="KW-0808">Transferase</keyword>
<organism evidence="5 6">
    <name type="scientific">Kineococcus radiotolerans (strain ATCC BAA-149 / DSM 14245 / SRS30216)</name>
    <dbReference type="NCBI Taxonomy" id="266940"/>
    <lineage>
        <taxon>Bacteria</taxon>
        <taxon>Bacillati</taxon>
        <taxon>Actinomycetota</taxon>
        <taxon>Actinomycetes</taxon>
        <taxon>Kineosporiales</taxon>
        <taxon>Kineosporiaceae</taxon>
        <taxon>Kineococcus</taxon>
    </lineage>
</organism>
<gene>
    <name evidence="5" type="ordered locus">Krad_0557</name>
</gene>
<dbReference type="HOGENOM" id="CLU_062440_3_2_11"/>
<keyword evidence="1 5" id="KW-0489">Methyltransferase</keyword>
<accession>A6W5F7</accession>
<dbReference type="GO" id="GO:0032259">
    <property type="term" value="P:methylation"/>
    <property type="evidence" value="ECO:0007669"/>
    <property type="project" value="UniProtKB-KW"/>
</dbReference>
<dbReference type="PANTHER" id="PTHR43464">
    <property type="entry name" value="METHYLTRANSFERASE"/>
    <property type="match status" value="1"/>
</dbReference>
<feature type="domain" description="Methyltransferase type 11" evidence="4">
    <location>
        <begin position="38"/>
        <end position="128"/>
    </location>
</feature>
<proteinExistence type="predicted"/>
<keyword evidence="3" id="KW-0949">S-adenosyl-L-methionine</keyword>
<evidence type="ECO:0000313" key="5">
    <source>
        <dbReference type="EMBL" id="ABS02046.1"/>
    </source>
</evidence>